<accession>A0ABT2J339</accession>
<dbReference type="Pfam" id="PF01909">
    <property type="entry name" value="NTP_transf_2"/>
    <property type="match status" value="1"/>
</dbReference>
<dbReference type="RefSeq" id="WP_260189616.1">
    <property type="nucleotide sequence ID" value="NZ_JAFFZE010000004.1"/>
</dbReference>
<gene>
    <name evidence="2" type="ORF">JT362_03905</name>
</gene>
<feature type="domain" description="Polymerase nucleotidyl transferase" evidence="1">
    <location>
        <begin position="33"/>
        <end position="101"/>
    </location>
</feature>
<evidence type="ECO:0000259" key="1">
    <source>
        <dbReference type="Pfam" id="PF01909"/>
    </source>
</evidence>
<keyword evidence="3" id="KW-1185">Reference proteome</keyword>
<dbReference type="InterPro" id="IPR002934">
    <property type="entry name" value="Polymerase_NTP_transf_dom"/>
</dbReference>
<dbReference type="SUPFAM" id="SSF81301">
    <property type="entry name" value="Nucleotidyltransferase"/>
    <property type="match status" value="1"/>
</dbReference>
<dbReference type="EMBL" id="JAFFZE010000004">
    <property type="protein sequence ID" value="MCT2582269.1"/>
    <property type="molecule type" value="Genomic_DNA"/>
</dbReference>
<dbReference type="Gene3D" id="3.30.460.10">
    <property type="entry name" value="Beta Polymerase, domain 2"/>
    <property type="match status" value="1"/>
</dbReference>
<sequence length="272" mass="31051">MSERTFMAVPTPEQDTADWLNPLRERDLLPDDTIAAFVVGSVARGWENSRSDFDIYVVTTEEVRTESYNAALMPLDPPRVRNEVFFENGRRWEITYWLERQFDQMLAKISWDRYTGEVFAGEILSPREETSLARLVHCRPLLGSEWIEARCELLNQSAFRSIVVVRSLGLADDAAEDALGQLEAGHLESAVLSARRALGHAVDSLLESAGEYGSHMPKWRPNRFKAAAPEVLSFERYWALETMRDYDPADPRPWVRSVLTICQDIAIRVETT</sequence>
<dbReference type="Proteomes" id="UP001156441">
    <property type="component" value="Unassembled WGS sequence"/>
</dbReference>
<evidence type="ECO:0000313" key="2">
    <source>
        <dbReference type="EMBL" id="MCT2582269.1"/>
    </source>
</evidence>
<comment type="caution">
    <text evidence="2">The sequence shown here is derived from an EMBL/GenBank/DDBJ whole genome shotgun (WGS) entry which is preliminary data.</text>
</comment>
<reference evidence="2 3" key="1">
    <citation type="submission" date="2021-02" db="EMBL/GenBank/DDBJ databases">
        <title>Actinophytocola xerophila sp. nov., isolated from soil of cotton cropping field.</title>
        <authorList>
            <person name="Huang R."/>
            <person name="Chen X."/>
            <person name="Ge X."/>
            <person name="Liu W."/>
        </authorList>
    </citation>
    <scope>NUCLEOTIDE SEQUENCE [LARGE SCALE GENOMIC DNA]</scope>
    <source>
        <strain evidence="2 3">S1-96</strain>
    </source>
</reference>
<organism evidence="2 3">
    <name type="scientific">Actinophytocola gossypii</name>
    <dbReference type="NCBI Taxonomy" id="2812003"/>
    <lineage>
        <taxon>Bacteria</taxon>
        <taxon>Bacillati</taxon>
        <taxon>Actinomycetota</taxon>
        <taxon>Actinomycetes</taxon>
        <taxon>Pseudonocardiales</taxon>
        <taxon>Pseudonocardiaceae</taxon>
    </lineage>
</organism>
<proteinExistence type="predicted"/>
<evidence type="ECO:0000313" key="3">
    <source>
        <dbReference type="Proteomes" id="UP001156441"/>
    </source>
</evidence>
<name>A0ABT2J339_9PSEU</name>
<protein>
    <submittedName>
        <fullName evidence="2">Nucleotidyltransferase domain-containing protein</fullName>
    </submittedName>
</protein>
<dbReference type="InterPro" id="IPR043519">
    <property type="entry name" value="NT_sf"/>
</dbReference>